<gene>
    <name evidence="1" type="ORF">FBY41_2616</name>
</gene>
<dbReference type="RefSeq" id="WP_141844647.1">
    <property type="nucleotide sequence ID" value="NZ_VFPM01000002.1"/>
</dbReference>
<proteinExistence type="predicted"/>
<dbReference type="EMBL" id="VFPM01000002">
    <property type="protein sequence ID" value="TQM62580.1"/>
    <property type="molecule type" value="Genomic_DNA"/>
</dbReference>
<protein>
    <submittedName>
        <fullName evidence="1">Uncharacterized protein</fullName>
    </submittedName>
</protein>
<name>A0A543HW96_9MICO</name>
<evidence type="ECO:0000313" key="2">
    <source>
        <dbReference type="Proteomes" id="UP000316747"/>
    </source>
</evidence>
<evidence type="ECO:0000313" key="1">
    <source>
        <dbReference type="EMBL" id="TQM62580.1"/>
    </source>
</evidence>
<reference evidence="1 2" key="1">
    <citation type="submission" date="2019-06" db="EMBL/GenBank/DDBJ databases">
        <title>Genome sequencing of plant associated microbes to promote plant fitness in Sorghum bicolor and Oryza sativa.</title>
        <authorList>
            <person name="Coleman-Derr D."/>
        </authorList>
    </citation>
    <scope>NUCLEOTIDE SEQUENCE [LARGE SCALE GENOMIC DNA]</scope>
    <source>
        <strain evidence="1 2">KV-663</strain>
    </source>
</reference>
<organism evidence="1 2">
    <name type="scientific">Humibacillus xanthopallidus</name>
    <dbReference type="NCBI Taxonomy" id="412689"/>
    <lineage>
        <taxon>Bacteria</taxon>
        <taxon>Bacillati</taxon>
        <taxon>Actinomycetota</taxon>
        <taxon>Actinomycetes</taxon>
        <taxon>Micrococcales</taxon>
        <taxon>Intrasporangiaceae</taxon>
        <taxon>Humibacillus</taxon>
    </lineage>
</organism>
<dbReference type="Proteomes" id="UP000316747">
    <property type="component" value="Unassembled WGS sequence"/>
</dbReference>
<keyword evidence="2" id="KW-1185">Reference proteome</keyword>
<sequence>MTNFRVTIVCDNKAHARGRPVDTFDYAQHRDSGEWRWFWVVTRKIGGGKRDPQTWLGEWMEEQPSHATVRDDFTDGVARVRLRCKGHAEVGMPWPEFVARYLEPCRENDVHSVPLQVIVSTRTNPTRRRDG</sequence>
<dbReference type="AlphaFoldDB" id="A0A543HW96"/>
<comment type="caution">
    <text evidence="1">The sequence shown here is derived from an EMBL/GenBank/DDBJ whole genome shotgun (WGS) entry which is preliminary data.</text>
</comment>
<accession>A0A543HW96</accession>